<dbReference type="GO" id="GO:0000387">
    <property type="term" value="P:spliceosomal snRNP assembly"/>
    <property type="evidence" value="ECO:0007669"/>
    <property type="project" value="TreeGrafter"/>
</dbReference>
<dbReference type="PANTHER" id="PTHR46362:SF1">
    <property type="entry name" value="GEM-ASSOCIATED PROTEIN 5"/>
    <property type="match status" value="1"/>
</dbReference>
<evidence type="ECO:0000256" key="1">
    <source>
        <dbReference type="ARBA" id="ARBA00022574"/>
    </source>
</evidence>
<dbReference type="SMART" id="SM00320">
    <property type="entry name" value="WD40"/>
    <property type="match status" value="3"/>
</dbReference>
<dbReference type="PANTHER" id="PTHR46362">
    <property type="entry name" value="GEM-ASSOCIATED PROTEIN 5"/>
    <property type="match status" value="1"/>
</dbReference>
<proteinExistence type="predicted"/>
<accession>A0A834L1B1</accession>
<comment type="caution">
    <text evidence="5">The sequence shown here is derived from an EMBL/GenBank/DDBJ whole genome shotgun (WGS) entry which is preliminary data.</text>
</comment>
<feature type="repeat" description="WD" evidence="3">
    <location>
        <begin position="82"/>
        <end position="124"/>
    </location>
</feature>
<dbReference type="PROSITE" id="PS50082">
    <property type="entry name" value="WD_REPEATS_2"/>
    <property type="match status" value="2"/>
</dbReference>
<dbReference type="Proteomes" id="UP000646548">
    <property type="component" value="Unassembled WGS sequence"/>
</dbReference>
<evidence type="ECO:0000256" key="4">
    <source>
        <dbReference type="SAM" id="MobiDB-lite"/>
    </source>
</evidence>
<dbReference type="InterPro" id="IPR015943">
    <property type="entry name" value="WD40/YVTN_repeat-like_dom_sf"/>
</dbReference>
<feature type="repeat" description="WD" evidence="3">
    <location>
        <begin position="125"/>
        <end position="167"/>
    </location>
</feature>
<evidence type="ECO:0000313" key="6">
    <source>
        <dbReference type="Proteomes" id="UP000646548"/>
    </source>
</evidence>
<keyword evidence="1 3" id="KW-0853">WD repeat</keyword>
<dbReference type="GO" id="GO:0032797">
    <property type="term" value="C:SMN complex"/>
    <property type="evidence" value="ECO:0007669"/>
    <property type="project" value="TreeGrafter"/>
</dbReference>
<feature type="region of interest" description="Disordered" evidence="4">
    <location>
        <begin position="163"/>
        <end position="186"/>
    </location>
</feature>
<dbReference type="GO" id="GO:0005634">
    <property type="term" value="C:nucleus"/>
    <property type="evidence" value="ECO:0007669"/>
    <property type="project" value="TreeGrafter"/>
</dbReference>
<protein>
    <submittedName>
        <fullName evidence="5">Gem-associated protein 5</fullName>
    </submittedName>
</protein>
<dbReference type="SUPFAM" id="SSF50978">
    <property type="entry name" value="WD40 repeat-like"/>
    <property type="match status" value="1"/>
</dbReference>
<dbReference type="GO" id="GO:0003730">
    <property type="term" value="F:mRNA 3'-UTR binding"/>
    <property type="evidence" value="ECO:0007669"/>
    <property type="project" value="TreeGrafter"/>
</dbReference>
<dbReference type="PROSITE" id="PS00678">
    <property type="entry name" value="WD_REPEATS_1"/>
    <property type="match status" value="1"/>
</dbReference>
<dbReference type="AlphaFoldDB" id="A0A834L1B1"/>
<name>A0A834L1B1_ORYME</name>
<sequence length="186" mass="20503">MSSIRSIDVFRAPDLKLLSSVQQHHKIINSLRWHHQHGSAPQLHALLASGSSNAIVYVHDLRSVIDDPPETPVVLTEPFRRLCGHTAKITGMAWSPHHSARLVTASYDGTAQVWDVLEEAAVSNYRGHVGYLLCVDWSPVDPDVVWTGGKDFTVQEWKVSQQEFTNPPKGEAEALRGNPAGDAVLT</sequence>
<keyword evidence="2" id="KW-0677">Repeat</keyword>
<dbReference type="Pfam" id="PF00400">
    <property type="entry name" value="WD40"/>
    <property type="match status" value="2"/>
</dbReference>
<dbReference type="Gene3D" id="2.130.10.10">
    <property type="entry name" value="YVTN repeat-like/Quinoprotein amine dehydrogenase"/>
    <property type="match status" value="1"/>
</dbReference>
<dbReference type="InterPro" id="IPR036322">
    <property type="entry name" value="WD40_repeat_dom_sf"/>
</dbReference>
<evidence type="ECO:0000313" key="5">
    <source>
        <dbReference type="EMBL" id="KAF6739477.1"/>
    </source>
</evidence>
<organism evidence="5 6">
    <name type="scientific">Oryzias melastigma</name>
    <name type="common">Marine medaka</name>
    <dbReference type="NCBI Taxonomy" id="30732"/>
    <lineage>
        <taxon>Eukaryota</taxon>
        <taxon>Metazoa</taxon>
        <taxon>Chordata</taxon>
        <taxon>Craniata</taxon>
        <taxon>Vertebrata</taxon>
        <taxon>Euteleostomi</taxon>
        <taxon>Actinopterygii</taxon>
        <taxon>Neopterygii</taxon>
        <taxon>Teleostei</taxon>
        <taxon>Neoteleostei</taxon>
        <taxon>Acanthomorphata</taxon>
        <taxon>Ovalentaria</taxon>
        <taxon>Atherinomorphae</taxon>
        <taxon>Beloniformes</taxon>
        <taxon>Adrianichthyidae</taxon>
        <taxon>Oryziinae</taxon>
        <taxon>Oryzias</taxon>
    </lineage>
</organism>
<dbReference type="EMBL" id="WKFB01000005">
    <property type="protein sequence ID" value="KAF6739477.1"/>
    <property type="molecule type" value="Genomic_DNA"/>
</dbReference>
<reference evidence="5" key="1">
    <citation type="journal article" name="BMC Genomics">
        <title>Long-read sequencing and de novo genome assembly of marine medaka (Oryzias melastigma).</title>
        <authorList>
            <person name="Liang P."/>
            <person name="Saqib H.S.A."/>
            <person name="Ni X."/>
            <person name="Shen Y."/>
        </authorList>
    </citation>
    <scope>NUCLEOTIDE SEQUENCE</scope>
    <source>
        <strain evidence="5">Bigg-433</strain>
    </source>
</reference>
<evidence type="ECO:0000256" key="2">
    <source>
        <dbReference type="ARBA" id="ARBA00022737"/>
    </source>
</evidence>
<gene>
    <name evidence="5" type="ORF">FQA47_020061</name>
</gene>
<dbReference type="PROSITE" id="PS50294">
    <property type="entry name" value="WD_REPEATS_REGION"/>
    <property type="match status" value="1"/>
</dbReference>
<dbReference type="InterPro" id="IPR019775">
    <property type="entry name" value="WD40_repeat_CS"/>
</dbReference>
<dbReference type="InterPro" id="IPR052640">
    <property type="entry name" value="Gemin-5"/>
</dbReference>
<evidence type="ECO:0000256" key="3">
    <source>
        <dbReference type="PROSITE-ProRule" id="PRU00221"/>
    </source>
</evidence>
<dbReference type="InterPro" id="IPR001680">
    <property type="entry name" value="WD40_rpt"/>
</dbReference>